<feature type="region of interest" description="Disordered" evidence="1">
    <location>
        <begin position="37"/>
        <end position="86"/>
    </location>
</feature>
<dbReference type="SUPFAM" id="SSF57095">
    <property type="entry name" value="Scorpion toxin-like"/>
    <property type="match status" value="1"/>
</dbReference>
<accession>A0A1E5UL08</accession>
<evidence type="ECO:0000256" key="1">
    <source>
        <dbReference type="SAM" id="MobiDB-lite"/>
    </source>
</evidence>
<dbReference type="STRING" id="888268.A0A1E5UL08"/>
<sequence>MNCATICVTEKYTGGFCKGLLFRECMCTNDCGGVGRGGGHAAPHGGGKAPSGGGKGRALPINGESKARPSCGKGEAPPPPEDDRWG</sequence>
<reference evidence="3 4" key="1">
    <citation type="submission" date="2016-09" db="EMBL/GenBank/DDBJ databases">
        <title>The draft genome of Dichanthelium oligosanthes: A C3 panicoid grass species.</title>
        <authorList>
            <person name="Studer A.J."/>
            <person name="Schnable J.C."/>
            <person name="Brutnell T.P."/>
        </authorList>
    </citation>
    <scope>NUCLEOTIDE SEQUENCE [LARGE SCALE GENOMIC DNA]</scope>
    <source>
        <strain evidence="4">cv. Kellogg 1175</strain>
        <tissue evidence="3">Leaf</tissue>
    </source>
</reference>
<proteinExistence type="predicted"/>
<evidence type="ECO:0000313" key="3">
    <source>
        <dbReference type="EMBL" id="OEL13553.1"/>
    </source>
</evidence>
<dbReference type="Pfam" id="PF00304">
    <property type="entry name" value="Gamma-thionin"/>
    <property type="match status" value="1"/>
</dbReference>
<evidence type="ECO:0000313" key="4">
    <source>
        <dbReference type="Proteomes" id="UP000095767"/>
    </source>
</evidence>
<name>A0A1E5UL08_9POAL</name>
<dbReference type="AlphaFoldDB" id="A0A1E5UL08"/>
<dbReference type="InterPro" id="IPR003614">
    <property type="entry name" value="Knottins"/>
</dbReference>
<organism evidence="3 4">
    <name type="scientific">Dichanthelium oligosanthes</name>
    <dbReference type="NCBI Taxonomy" id="888268"/>
    <lineage>
        <taxon>Eukaryota</taxon>
        <taxon>Viridiplantae</taxon>
        <taxon>Streptophyta</taxon>
        <taxon>Embryophyta</taxon>
        <taxon>Tracheophyta</taxon>
        <taxon>Spermatophyta</taxon>
        <taxon>Magnoliopsida</taxon>
        <taxon>Liliopsida</taxon>
        <taxon>Poales</taxon>
        <taxon>Poaceae</taxon>
        <taxon>PACMAD clade</taxon>
        <taxon>Panicoideae</taxon>
        <taxon>Panicodae</taxon>
        <taxon>Paniceae</taxon>
        <taxon>Dichantheliinae</taxon>
        <taxon>Dichanthelium</taxon>
    </lineage>
</organism>
<feature type="compositionally biased region" description="Gly residues" evidence="1">
    <location>
        <begin position="37"/>
        <end position="56"/>
    </location>
</feature>
<keyword evidence="4" id="KW-1185">Reference proteome</keyword>
<comment type="caution">
    <text evidence="3">The sequence shown here is derived from an EMBL/GenBank/DDBJ whole genome shotgun (WGS) entry which is preliminary data.</text>
</comment>
<dbReference type="Gene3D" id="3.30.30.10">
    <property type="entry name" value="Knottin, scorpion toxin-like"/>
    <property type="match status" value="1"/>
</dbReference>
<dbReference type="Proteomes" id="UP000095767">
    <property type="component" value="Unassembled WGS sequence"/>
</dbReference>
<protein>
    <recommendedName>
        <fullName evidence="2">Knottins-like domain-containing protein</fullName>
    </recommendedName>
</protein>
<gene>
    <name evidence="3" type="ORF">BAE44_0025428</name>
</gene>
<evidence type="ECO:0000259" key="2">
    <source>
        <dbReference type="Pfam" id="PF00304"/>
    </source>
</evidence>
<dbReference type="OrthoDB" id="683455at2759"/>
<dbReference type="InterPro" id="IPR036574">
    <property type="entry name" value="Scorpion_toxin-like_sf"/>
</dbReference>
<feature type="domain" description="Knottins-like" evidence="2">
    <location>
        <begin position="2"/>
        <end position="31"/>
    </location>
</feature>
<dbReference type="EMBL" id="LWDX02072993">
    <property type="protein sequence ID" value="OEL13553.1"/>
    <property type="molecule type" value="Genomic_DNA"/>
</dbReference>